<dbReference type="PANTHER" id="PTHR40045">
    <property type="entry name" value="YCGG FAMILY PROTEIN"/>
    <property type="match status" value="1"/>
</dbReference>
<dbReference type="PANTHER" id="PTHR40045:SF1">
    <property type="entry name" value="YQCI_YCGG FAMILY PROTEIN"/>
    <property type="match status" value="1"/>
</dbReference>
<feature type="region of interest" description="Disordered" evidence="1">
    <location>
        <begin position="207"/>
        <end position="231"/>
    </location>
</feature>
<organism evidence="2 3">
    <name type="scientific">Sphingomonas colocasiae</name>
    <dbReference type="NCBI Taxonomy" id="1848973"/>
    <lineage>
        <taxon>Bacteria</taxon>
        <taxon>Pseudomonadati</taxon>
        <taxon>Pseudomonadota</taxon>
        <taxon>Alphaproteobacteria</taxon>
        <taxon>Sphingomonadales</taxon>
        <taxon>Sphingomonadaceae</taxon>
        <taxon>Sphingomonas</taxon>
    </lineage>
</organism>
<protein>
    <submittedName>
        <fullName evidence="2">YqcI/YcgG family protein</fullName>
    </submittedName>
</protein>
<accession>A0ABS7PQG8</accession>
<dbReference type="InterPro" id="IPR014988">
    <property type="entry name" value="Uncharacterised_YqcI/YcgG"/>
</dbReference>
<dbReference type="NCBIfam" id="NF041366">
    <property type="entry name" value="GntA_guanitoxin"/>
    <property type="match status" value="1"/>
</dbReference>
<name>A0ABS7PQG8_9SPHN</name>
<dbReference type="Pfam" id="PF08892">
    <property type="entry name" value="YqcI_YcgG"/>
    <property type="match status" value="1"/>
</dbReference>
<dbReference type="Proteomes" id="UP000706039">
    <property type="component" value="Unassembled WGS sequence"/>
</dbReference>
<evidence type="ECO:0000313" key="2">
    <source>
        <dbReference type="EMBL" id="MBY8823473.1"/>
    </source>
</evidence>
<comment type="caution">
    <text evidence="2">The sequence shown here is derived from an EMBL/GenBank/DDBJ whole genome shotgun (WGS) entry which is preliminary data.</text>
</comment>
<proteinExistence type="predicted"/>
<evidence type="ECO:0000313" key="3">
    <source>
        <dbReference type="Proteomes" id="UP000706039"/>
    </source>
</evidence>
<sequence length="231" mass="26283">MLKPTNDLNHPLARAFQSFIKADNFPCVGAKSALARGKMRFVVGKEIGSAWDDLRIYPNLLDLVQDYRADPALFQSLVVLFENDAALDEAAFERNLWARLQSLSDKDEWLGQRPDPRVSADPDDPHFSLSFGGEAFFVVGLHPHASRPARRFQRPALVFNLHDQFERLREQGRYERLREAIITRDVALAGTPNPMLARHGAISEARQYSGRQVGPDWQCPFRKRKEEQDAA</sequence>
<keyword evidence="3" id="KW-1185">Reference proteome</keyword>
<gene>
    <name evidence="2" type="ORF">K7G82_14310</name>
</gene>
<dbReference type="EMBL" id="JAINVV010000006">
    <property type="protein sequence ID" value="MBY8823473.1"/>
    <property type="molecule type" value="Genomic_DNA"/>
</dbReference>
<reference evidence="2 3" key="1">
    <citation type="submission" date="2021-08" db="EMBL/GenBank/DDBJ databases">
        <authorList>
            <person name="Tuo L."/>
        </authorList>
    </citation>
    <scope>NUCLEOTIDE SEQUENCE [LARGE SCALE GENOMIC DNA]</scope>
    <source>
        <strain evidence="2 3">JCM 31229</strain>
    </source>
</reference>
<evidence type="ECO:0000256" key="1">
    <source>
        <dbReference type="SAM" id="MobiDB-lite"/>
    </source>
</evidence>
<dbReference type="RefSeq" id="WP_222990577.1">
    <property type="nucleotide sequence ID" value="NZ_JAINVV010000006.1"/>
</dbReference>